<keyword evidence="4 6" id="KW-1133">Transmembrane helix</keyword>
<dbReference type="InterPro" id="IPR058533">
    <property type="entry name" value="Cation_efflux_TM"/>
</dbReference>
<proteinExistence type="predicted"/>
<evidence type="ECO:0000259" key="7">
    <source>
        <dbReference type="Pfam" id="PF01545"/>
    </source>
</evidence>
<evidence type="ECO:0000256" key="5">
    <source>
        <dbReference type="ARBA" id="ARBA00023136"/>
    </source>
</evidence>
<evidence type="ECO:0000256" key="1">
    <source>
        <dbReference type="ARBA" id="ARBA00004141"/>
    </source>
</evidence>
<dbReference type="PANTHER" id="PTHR43840:SF15">
    <property type="entry name" value="MITOCHONDRIAL METAL TRANSPORTER 1-RELATED"/>
    <property type="match status" value="1"/>
</dbReference>
<keyword evidence="5 6" id="KW-0472">Membrane</keyword>
<keyword evidence="9" id="KW-1185">Reference proteome</keyword>
<dbReference type="Proteomes" id="UP001597389">
    <property type="component" value="Unassembled WGS sequence"/>
</dbReference>
<dbReference type="InterPro" id="IPR027469">
    <property type="entry name" value="Cation_efflux_TMD_sf"/>
</dbReference>
<dbReference type="PANTHER" id="PTHR43840">
    <property type="entry name" value="MITOCHONDRIAL METAL TRANSPORTER 1-RELATED"/>
    <property type="match status" value="1"/>
</dbReference>
<keyword evidence="3 6" id="KW-0812">Transmembrane</keyword>
<feature type="transmembrane region" description="Helical" evidence="6">
    <location>
        <begin position="80"/>
        <end position="101"/>
    </location>
</feature>
<dbReference type="Gene3D" id="1.20.1510.10">
    <property type="entry name" value="Cation efflux protein transmembrane domain"/>
    <property type="match status" value="1"/>
</dbReference>
<evidence type="ECO:0000256" key="3">
    <source>
        <dbReference type="ARBA" id="ARBA00022692"/>
    </source>
</evidence>
<protein>
    <submittedName>
        <fullName evidence="8">Cation transporter</fullName>
    </submittedName>
</protein>
<evidence type="ECO:0000256" key="2">
    <source>
        <dbReference type="ARBA" id="ARBA00022448"/>
    </source>
</evidence>
<organism evidence="8 9">
    <name type="scientific">Rubritalea tangerina</name>
    <dbReference type="NCBI Taxonomy" id="430798"/>
    <lineage>
        <taxon>Bacteria</taxon>
        <taxon>Pseudomonadati</taxon>
        <taxon>Verrucomicrobiota</taxon>
        <taxon>Verrucomicrobiia</taxon>
        <taxon>Verrucomicrobiales</taxon>
        <taxon>Rubritaleaceae</taxon>
        <taxon>Rubritalea</taxon>
    </lineage>
</organism>
<dbReference type="InterPro" id="IPR050291">
    <property type="entry name" value="CDF_Transporter"/>
</dbReference>
<feature type="transmembrane region" description="Helical" evidence="6">
    <location>
        <begin position="159"/>
        <end position="182"/>
    </location>
</feature>
<name>A0ABW4Z894_9BACT</name>
<feature type="transmembrane region" description="Helical" evidence="6">
    <location>
        <begin position="38"/>
        <end position="59"/>
    </location>
</feature>
<keyword evidence="2" id="KW-0813">Transport</keyword>
<dbReference type="EMBL" id="JBHUJB010000021">
    <property type="protein sequence ID" value="MFD2158203.1"/>
    <property type="molecule type" value="Genomic_DNA"/>
</dbReference>
<feature type="transmembrane region" description="Helical" evidence="6">
    <location>
        <begin position="12"/>
        <end position="32"/>
    </location>
</feature>
<feature type="domain" description="Cation efflux protein transmembrane" evidence="7">
    <location>
        <begin position="15"/>
        <end position="218"/>
    </location>
</feature>
<evidence type="ECO:0000313" key="9">
    <source>
        <dbReference type="Proteomes" id="UP001597389"/>
    </source>
</evidence>
<evidence type="ECO:0000313" key="8">
    <source>
        <dbReference type="EMBL" id="MFD2158203.1"/>
    </source>
</evidence>
<dbReference type="Pfam" id="PF01545">
    <property type="entry name" value="Cation_efflux"/>
    <property type="match status" value="1"/>
</dbReference>
<feature type="transmembrane region" description="Helical" evidence="6">
    <location>
        <begin position="121"/>
        <end position="138"/>
    </location>
</feature>
<evidence type="ECO:0000256" key="4">
    <source>
        <dbReference type="ARBA" id="ARBA00022989"/>
    </source>
</evidence>
<sequence length="316" mass="34501">MSENSQHEEASLKWAMIGNIFMGIAGVTASYLSNSDALLIDGLYSLVNFASALVAMKVAKNVQQMPNPEFPYGYYANESLYVLFRSLVLMGILLFACFGALDKIFHYLSGGEVPKIVLGPIITYSILMVAICFGLAATHHRNWLKTQKQSNILQTEKSAAIVDGFMSAGAGGALLAVTLLSGTFLEGIIPIADSILVLILCSTMLGTPASLFRKSMAEIQGKATDPELAQKTRDAIHQTIDPDRFELIDFNMTKLGRGYFCVSHIRPKDKVDVSELDTTRQAVTLCCQEIVGHPMSEVVFTSRTAFQSPDDPNERS</sequence>
<dbReference type="SUPFAM" id="SSF161111">
    <property type="entry name" value="Cation efflux protein transmembrane domain-like"/>
    <property type="match status" value="1"/>
</dbReference>
<comment type="subcellular location">
    <subcellularLocation>
        <location evidence="1">Membrane</location>
        <topology evidence="1">Multi-pass membrane protein</topology>
    </subcellularLocation>
</comment>
<reference evidence="9" key="1">
    <citation type="journal article" date="2019" name="Int. J. Syst. Evol. Microbiol.">
        <title>The Global Catalogue of Microorganisms (GCM) 10K type strain sequencing project: providing services to taxonomists for standard genome sequencing and annotation.</title>
        <authorList>
            <consortium name="The Broad Institute Genomics Platform"/>
            <consortium name="The Broad Institute Genome Sequencing Center for Infectious Disease"/>
            <person name="Wu L."/>
            <person name="Ma J."/>
        </authorList>
    </citation>
    <scope>NUCLEOTIDE SEQUENCE [LARGE SCALE GENOMIC DNA]</scope>
    <source>
        <strain evidence="9">CCUG 57942</strain>
    </source>
</reference>
<feature type="transmembrane region" description="Helical" evidence="6">
    <location>
        <begin position="188"/>
        <end position="212"/>
    </location>
</feature>
<evidence type="ECO:0000256" key="6">
    <source>
        <dbReference type="SAM" id="Phobius"/>
    </source>
</evidence>
<accession>A0ABW4Z894</accession>
<dbReference type="RefSeq" id="WP_377090365.1">
    <property type="nucleotide sequence ID" value="NZ_JBHSJL010000014.1"/>
</dbReference>
<gene>
    <name evidence="8" type="ORF">ACFSW8_04775</name>
</gene>
<comment type="caution">
    <text evidence="8">The sequence shown here is derived from an EMBL/GenBank/DDBJ whole genome shotgun (WGS) entry which is preliminary data.</text>
</comment>